<evidence type="ECO:0000256" key="4">
    <source>
        <dbReference type="SAM" id="SignalP"/>
    </source>
</evidence>
<dbReference type="Proteomes" id="UP001281410">
    <property type="component" value="Unassembled WGS sequence"/>
</dbReference>
<feature type="signal peptide" evidence="4">
    <location>
        <begin position="1"/>
        <end position="21"/>
    </location>
</feature>
<dbReference type="GO" id="GO:0005681">
    <property type="term" value="C:spliceosomal complex"/>
    <property type="evidence" value="ECO:0007669"/>
    <property type="project" value="TreeGrafter"/>
</dbReference>
<dbReference type="GO" id="GO:0000398">
    <property type="term" value="P:mRNA splicing, via spliceosome"/>
    <property type="evidence" value="ECO:0007669"/>
    <property type="project" value="TreeGrafter"/>
</dbReference>
<comment type="subcellular location">
    <subcellularLocation>
        <location evidence="1">Nucleus</location>
    </subcellularLocation>
</comment>
<accession>A0AAD9ZXE5</accession>
<evidence type="ECO:0000313" key="5">
    <source>
        <dbReference type="EMBL" id="KAK3194369.1"/>
    </source>
</evidence>
<keyword evidence="6" id="KW-1185">Reference proteome</keyword>
<dbReference type="PANTHER" id="PTHR13486">
    <property type="entry name" value="TELOMERE LENGTH AND SILENCING PROTEIN 1 TLS1 FAMILY MEMBER"/>
    <property type="match status" value="1"/>
</dbReference>
<reference evidence="5" key="1">
    <citation type="journal article" date="2023" name="Plant J.">
        <title>Genome sequences and population genomics provide insights into the demographic history, inbreeding, and mutation load of two 'living fossil' tree species of Dipteronia.</title>
        <authorList>
            <person name="Feng Y."/>
            <person name="Comes H.P."/>
            <person name="Chen J."/>
            <person name="Zhu S."/>
            <person name="Lu R."/>
            <person name="Zhang X."/>
            <person name="Li P."/>
            <person name="Qiu J."/>
            <person name="Olsen K.M."/>
            <person name="Qiu Y."/>
        </authorList>
    </citation>
    <scope>NUCLEOTIDE SEQUENCE</scope>
    <source>
        <strain evidence="5">NBL</strain>
    </source>
</reference>
<feature type="chain" id="PRO_5042051466" evidence="4">
    <location>
        <begin position="22"/>
        <end position="231"/>
    </location>
</feature>
<evidence type="ECO:0000256" key="2">
    <source>
        <dbReference type="ARBA" id="ARBA00007643"/>
    </source>
</evidence>
<comment type="similarity">
    <text evidence="2">Belongs to the TLS1 family.</text>
</comment>
<keyword evidence="4" id="KW-0732">Signal</keyword>
<gene>
    <name evidence="5" type="ORF">Dsin_025679</name>
</gene>
<name>A0AAD9ZXE5_9ROSI</name>
<protein>
    <submittedName>
        <fullName evidence="5">Uncharacterized protein</fullName>
    </submittedName>
</protein>
<dbReference type="EMBL" id="JANJYJ010000008">
    <property type="protein sequence ID" value="KAK3194369.1"/>
    <property type="molecule type" value="Genomic_DNA"/>
</dbReference>
<proteinExistence type="inferred from homology"/>
<dbReference type="AlphaFoldDB" id="A0AAD9ZXE5"/>
<dbReference type="PANTHER" id="PTHR13486:SF2">
    <property type="entry name" value="SPLICING FACTOR C9ORF78"/>
    <property type="match status" value="1"/>
</dbReference>
<evidence type="ECO:0000313" key="6">
    <source>
        <dbReference type="Proteomes" id="UP001281410"/>
    </source>
</evidence>
<organism evidence="5 6">
    <name type="scientific">Dipteronia sinensis</name>
    <dbReference type="NCBI Taxonomy" id="43782"/>
    <lineage>
        <taxon>Eukaryota</taxon>
        <taxon>Viridiplantae</taxon>
        <taxon>Streptophyta</taxon>
        <taxon>Embryophyta</taxon>
        <taxon>Tracheophyta</taxon>
        <taxon>Spermatophyta</taxon>
        <taxon>Magnoliopsida</taxon>
        <taxon>eudicotyledons</taxon>
        <taxon>Gunneridae</taxon>
        <taxon>Pentapetalae</taxon>
        <taxon>rosids</taxon>
        <taxon>malvids</taxon>
        <taxon>Sapindales</taxon>
        <taxon>Sapindaceae</taxon>
        <taxon>Hippocastanoideae</taxon>
        <taxon>Acereae</taxon>
        <taxon>Dipteronia</taxon>
    </lineage>
</organism>
<evidence type="ECO:0000256" key="3">
    <source>
        <dbReference type="ARBA" id="ARBA00023242"/>
    </source>
</evidence>
<evidence type="ECO:0000256" key="1">
    <source>
        <dbReference type="ARBA" id="ARBA00004123"/>
    </source>
</evidence>
<keyword evidence="3" id="KW-0539">Nucleus</keyword>
<dbReference type="InterPro" id="IPR010756">
    <property type="entry name" value="Tls1-like"/>
</dbReference>
<sequence>MIVLCNLCFLAGWFCLTALLARPNACNRIKEKSYRYKLKNIKETEAAKKLLQEKRLMGRTKSEFSLPSSYSADYFQRGRDYAEKLMRGHDAEVRRGDFVRVTHMGLSKSRRSYVEVLIDDQIVNLMRKVEPRQKEVSVVWDGAQLPTWLIRVFYGHSSLRLPVKSSLTAGSNGIQISKDKIAGRQVKELSRHNNIVAIAGGVIGDVNLYKSSRCSDVSRHQLSKNKGKSVF</sequence>
<comment type="caution">
    <text evidence="5">The sequence shown here is derived from an EMBL/GenBank/DDBJ whole genome shotgun (WGS) entry which is preliminary data.</text>
</comment>